<accession>A0ABY8W359</accession>
<dbReference type="EMBL" id="CP126981">
    <property type="protein sequence ID" value="WIM88853.1"/>
    <property type="molecule type" value="Genomic_DNA"/>
</dbReference>
<gene>
    <name evidence="1" type="ORF">PT015_05075</name>
</gene>
<evidence type="ECO:0008006" key="3">
    <source>
        <dbReference type="Google" id="ProtNLM"/>
    </source>
</evidence>
<organism evidence="1 2">
    <name type="scientific">Candidatus Mycobacterium wuenschmannii</name>
    <dbReference type="NCBI Taxonomy" id="3027808"/>
    <lineage>
        <taxon>Bacteria</taxon>
        <taxon>Bacillati</taxon>
        <taxon>Actinomycetota</taxon>
        <taxon>Actinomycetes</taxon>
        <taxon>Mycobacteriales</taxon>
        <taxon>Mycobacteriaceae</taxon>
        <taxon>Mycobacterium</taxon>
    </lineage>
</organism>
<evidence type="ECO:0000313" key="2">
    <source>
        <dbReference type="Proteomes" id="UP001236585"/>
    </source>
</evidence>
<dbReference type="Proteomes" id="UP001236585">
    <property type="component" value="Chromosome"/>
</dbReference>
<dbReference type="RefSeq" id="WP_285189275.1">
    <property type="nucleotide sequence ID" value="NZ_CP126981.1"/>
</dbReference>
<name>A0ABY8W359_9MYCO</name>
<proteinExistence type="predicted"/>
<sequence>MAVMVGASIGLAGSASADPLIGSYSAKVTGGNIAPLGAVRPWVFTSCGADCTSREVPGDGPSLTREFHRQGNTWTTTTADGSETVDADTLVAHSYEPAGSIDWQLTKS</sequence>
<keyword evidence="2" id="KW-1185">Reference proteome</keyword>
<reference evidence="1 2" key="1">
    <citation type="journal article" date="2023" name="Microbiol. Resour. Announc.">
        <title>Complete Genome Sequence of Mycobacterium wuenschmanii, a novel Nontuberculous Mycobacterium Isolated from a captive population of Amazon Milk Frogs.</title>
        <authorList>
            <person name="Hicks J."/>
            <person name="Zeineldin M."/>
            <person name="Ward H."/>
            <person name="Wuenschmann A."/>
            <person name="Camp P."/>
            <person name="Farrell D."/>
            <person name="Lehman K."/>
            <person name="Thacker T."/>
            <person name="Cuthbert E."/>
        </authorList>
    </citation>
    <scope>NUCLEOTIDE SEQUENCE [LARGE SCALE GENOMIC DNA]</scope>
    <source>
        <strain evidence="1 2">Wuenschmanii</strain>
    </source>
</reference>
<evidence type="ECO:0000313" key="1">
    <source>
        <dbReference type="EMBL" id="WIM88853.1"/>
    </source>
</evidence>
<protein>
    <recommendedName>
        <fullName evidence="3">Secreted protein</fullName>
    </recommendedName>
</protein>